<accession>A0A8K0A4M5</accession>
<protein>
    <submittedName>
        <fullName evidence="2">Hypp3984 protein</fullName>
    </submittedName>
</protein>
<dbReference type="OrthoDB" id="8951118at2759"/>
<feature type="domain" description="Reverse transcriptase" evidence="1">
    <location>
        <begin position="1"/>
        <end position="145"/>
    </location>
</feature>
<dbReference type="AlphaFoldDB" id="A0A8K0A4M5"/>
<dbReference type="Pfam" id="PF00078">
    <property type="entry name" value="RVT_1"/>
    <property type="match status" value="1"/>
</dbReference>
<evidence type="ECO:0000259" key="1">
    <source>
        <dbReference type="PROSITE" id="PS50878"/>
    </source>
</evidence>
<dbReference type="PANTHER" id="PTHR47027:SF27">
    <property type="entry name" value="REVERSE TRANSCRIPTASE DOMAIN-CONTAINING PROTEIN"/>
    <property type="match status" value="1"/>
</dbReference>
<organism evidence="2 3">
    <name type="scientific">Branchiostoma lanceolatum</name>
    <name type="common">Common lancelet</name>
    <name type="synonym">Amphioxus lanceolatum</name>
    <dbReference type="NCBI Taxonomy" id="7740"/>
    <lineage>
        <taxon>Eukaryota</taxon>
        <taxon>Metazoa</taxon>
        <taxon>Chordata</taxon>
        <taxon>Cephalochordata</taxon>
        <taxon>Leptocardii</taxon>
        <taxon>Amphioxiformes</taxon>
        <taxon>Branchiostomatidae</taxon>
        <taxon>Branchiostoma</taxon>
    </lineage>
</organism>
<dbReference type="InterPro" id="IPR000477">
    <property type="entry name" value="RT_dom"/>
</dbReference>
<sequence length="417" mass="46302">MLRILKAYGTPEQIVTTPDGNTRLFEIQTGVLQGDTLAPYLFVIVLDYTIRVAIEGMEEELGFQLVRRIGPRTVTYLDFADDITLISEEVQQAQKLLGNVETSVARVGLQMNAGKNQVHGLQSADASMFEDHTRKEKVEDFSVSVGTFFPCLRLCPSSDQPYLPAAVSPTRRSLLRNSSSVLLGNDYGEACVTSRVSLVTTQESRNELEDKKRVGETELAVPRYQIPARRKQGYRDMTCPPMADVKRSSIIEDRVQKLIREDPVFRHKPLAGSPVSACGQKTFALTMAEFDFAKWTESSKLTPATVKAELTEKDALLYVTAEMLQILDLSVGQYALLCWARKRLQTADGTPKAKVTLEDLKTDKELGNLLAQVHVEGVDDLLGATPTQNVCTQHRGKTRREGPLDPRVCTFVYAAGE</sequence>
<keyword evidence="3" id="KW-1185">Reference proteome</keyword>
<dbReference type="PANTHER" id="PTHR47027">
    <property type="entry name" value="REVERSE TRANSCRIPTASE DOMAIN-CONTAINING PROTEIN"/>
    <property type="match status" value="1"/>
</dbReference>
<dbReference type="EMBL" id="OV696692">
    <property type="protein sequence ID" value="CAH1268778.1"/>
    <property type="molecule type" value="Genomic_DNA"/>
</dbReference>
<evidence type="ECO:0000313" key="2">
    <source>
        <dbReference type="EMBL" id="CAH1268778.1"/>
    </source>
</evidence>
<dbReference type="Proteomes" id="UP000838412">
    <property type="component" value="Chromosome 7"/>
</dbReference>
<gene>
    <name evidence="2" type="primary">Hypp3984</name>
    <name evidence="2" type="ORF">BLAG_LOCUS21597</name>
</gene>
<proteinExistence type="predicted"/>
<name>A0A8K0A4M5_BRALA</name>
<reference evidence="2" key="1">
    <citation type="submission" date="2022-01" db="EMBL/GenBank/DDBJ databases">
        <authorList>
            <person name="Braso-Vives M."/>
        </authorList>
    </citation>
    <scope>NUCLEOTIDE SEQUENCE</scope>
</reference>
<evidence type="ECO:0000313" key="3">
    <source>
        <dbReference type="Proteomes" id="UP000838412"/>
    </source>
</evidence>
<dbReference type="PROSITE" id="PS50878">
    <property type="entry name" value="RT_POL"/>
    <property type="match status" value="1"/>
</dbReference>